<evidence type="ECO:0000256" key="1">
    <source>
        <dbReference type="SAM" id="Coils"/>
    </source>
</evidence>
<keyword evidence="3" id="KW-0670">Pyruvate</keyword>
<feature type="coiled-coil region" evidence="1">
    <location>
        <begin position="90"/>
        <end position="126"/>
    </location>
</feature>
<dbReference type="Pfam" id="PF14346">
    <property type="entry name" value="DUF4398"/>
    <property type="match status" value="1"/>
</dbReference>
<dbReference type="Proteomes" id="UP001253595">
    <property type="component" value="Unassembled WGS sequence"/>
</dbReference>
<accession>A0ABU1USY6</accession>
<evidence type="ECO:0000259" key="2">
    <source>
        <dbReference type="Pfam" id="PF14346"/>
    </source>
</evidence>
<evidence type="ECO:0000313" key="4">
    <source>
        <dbReference type="Proteomes" id="UP001253595"/>
    </source>
</evidence>
<proteinExistence type="predicted"/>
<comment type="caution">
    <text evidence="3">The sequence shown here is derived from an EMBL/GenBank/DDBJ whole genome shotgun (WGS) entry which is preliminary data.</text>
</comment>
<feature type="domain" description="DUF4398" evidence="2">
    <location>
        <begin position="40"/>
        <end position="114"/>
    </location>
</feature>
<dbReference type="RefSeq" id="WP_310067730.1">
    <property type="nucleotide sequence ID" value="NZ_JAVDVX010000001.1"/>
</dbReference>
<dbReference type="EMBL" id="JAVDVX010000001">
    <property type="protein sequence ID" value="MDR7088294.1"/>
    <property type="molecule type" value="Genomic_DNA"/>
</dbReference>
<evidence type="ECO:0000313" key="3">
    <source>
        <dbReference type="EMBL" id="MDR7088294.1"/>
    </source>
</evidence>
<keyword evidence="1" id="KW-0175">Coiled coil</keyword>
<reference evidence="3 4" key="1">
    <citation type="submission" date="2023-07" db="EMBL/GenBank/DDBJ databases">
        <title>Sorghum-associated microbial communities from plants grown in Nebraska, USA.</title>
        <authorList>
            <person name="Schachtman D."/>
        </authorList>
    </citation>
    <scope>NUCLEOTIDE SEQUENCE [LARGE SCALE GENOMIC DNA]</scope>
    <source>
        <strain evidence="3 4">BE190</strain>
    </source>
</reference>
<sequence length="135" mass="14165">MIKLINHEKRGNFAFYLATLSVSGLLLAGCSSPPKAPDQALQAAELAIATAEQARVADYASPELGEARDKLTAARTAVAKEEMTTAARLAEQARADAELATAKAEAAKAQAINDELGKSVNTLEQELQRNSGGVQ</sequence>
<name>A0ABU1USY6_9GAMM</name>
<dbReference type="InterPro" id="IPR025511">
    <property type="entry name" value="DUF4398"/>
</dbReference>
<protein>
    <submittedName>
        <fullName evidence="3">Pyruvate/oxaloacetate carboxyltransferase</fullName>
    </submittedName>
</protein>
<organism evidence="3 4">
    <name type="scientific">Cellvibrio fibrivorans</name>
    <dbReference type="NCBI Taxonomy" id="126350"/>
    <lineage>
        <taxon>Bacteria</taxon>
        <taxon>Pseudomonadati</taxon>
        <taxon>Pseudomonadota</taxon>
        <taxon>Gammaproteobacteria</taxon>
        <taxon>Cellvibrionales</taxon>
        <taxon>Cellvibrionaceae</taxon>
        <taxon>Cellvibrio</taxon>
    </lineage>
</organism>
<keyword evidence="4" id="KW-1185">Reference proteome</keyword>
<dbReference type="PROSITE" id="PS51257">
    <property type="entry name" value="PROKAR_LIPOPROTEIN"/>
    <property type="match status" value="1"/>
</dbReference>
<gene>
    <name evidence="3" type="ORF">J2X05_000297</name>
</gene>
<dbReference type="Gene3D" id="1.20.1270.390">
    <property type="match status" value="1"/>
</dbReference>